<dbReference type="EMBL" id="MU090355">
    <property type="protein sequence ID" value="KAF7848025.1"/>
    <property type="molecule type" value="Genomic_DNA"/>
</dbReference>
<dbReference type="AlphaFoldDB" id="A0A8T0CQ79"/>
<protein>
    <submittedName>
        <fullName evidence="1">Uncharacterized protein</fullName>
    </submittedName>
</protein>
<dbReference type="GO" id="GO:0042147">
    <property type="term" value="P:retrograde transport, endosome to Golgi"/>
    <property type="evidence" value="ECO:0007669"/>
    <property type="project" value="InterPro"/>
</dbReference>
<reference evidence="1" key="1">
    <citation type="submission" date="2020-05" db="EMBL/GenBank/DDBJ databases">
        <title>WGS assembly of Corymbia citriodora subspecies variegata.</title>
        <authorList>
            <person name="Barry K."/>
            <person name="Hundley H."/>
            <person name="Shu S."/>
            <person name="Jenkins J."/>
            <person name="Grimwood J."/>
            <person name="Baten A."/>
        </authorList>
    </citation>
    <scope>NUCLEOTIDE SEQUENCE</scope>
    <source>
        <strain evidence="1">CV2-018</strain>
    </source>
</reference>
<dbReference type="OrthoDB" id="10263345at2759"/>
<dbReference type="Gramene" id="rna-gnl|WGS:JABURB|Cocit.L2362.1">
    <property type="protein sequence ID" value="cds-KAF7848025.1"/>
    <property type="gene ID" value="gene-BT93_L2362"/>
</dbReference>
<evidence type="ECO:0000313" key="2">
    <source>
        <dbReference type="Proteomes" id="UP000806378"/>
    </source>
</evidence>
<dbReference type="PANTHER" id="PTHR13258">
    <property type="entry name" value="SYNDETIN"/>
    <property type="match status" value="1"/>
</dbReference>
<dbReference type="GO" id="GO:0005829">
    <property type="term" value="C:cytosol"/>
    <property type="evidence" value="ECO:0007669"/>
    <property type="project" value="GOC"/>
</dbReference>
<dbReference type="GO" id="GO:0032456">
    <property type="term" value="P:endocytic recycling"/>
    <property type="evidence" value="ECO:0007669"/>
    <property type="project" value="InterPro"/>
</dbReference>
<dbReference type="GO" id="GO:0000149">
    <property type="term" value="F:SNARE binding"/>
    <property type="evidence" value="ECO:0007669"/>
    <property type="project" value="TreeGrafter"/>
</dbReference>
<gene>
    <name evidence="1" type="ORF">BT93_L2362</name>
</gene>
<name>A0A8T0CQ79_CORYI</name>
<keyword evidence="2" id="KW-1185">Reference proteome</keyword>
<dbReference type="GO" id="GO:1990745">
    <property type="term" value="C:EARP complex"/>
    <property type="evidence" value="ECO:0007669"/>
    <property type="project" value="InterPro"/>
</dbReference>
<organism evidence="1 2">
    <name type="scientific">Corymbia citriodora subsp. variegata</name>
    <dbReference type="NCBI Taxonomy" id="360336"/>
    <lineage>
        <taxon>Eukaryota</taxon>
        <taxon>Viridiplantae</taxon>
        <taxon>Streptophyta</taxon>
        <taxon>Embryophyta</taxon>
        <taxon>Tracheophyta</taxon>
        <taxon>Spermatophyta</taxon>
        <taxon>Magnoliopsida</taxon>
        <taxon>eudicotyledons</taxon>
        <taxon>Gunneridae</taxon>
        <taxon>Pentapetalae</taxon>
        <taxon>rosids</taxon>
        <taxon>malvids</taxon>
        <taxon>Myrtales</taxon>
        <taxon>Myrtaceae</taxon>
        <taxon>Myrtoideae</taxon>
        <taxon>Eucalypteae</taxon>
        <taxon>Corymbia</taxon>
    </lineage>
</organism>
<accession>A0A8T0CQ79</accession>
<comment type="caution">
    <text evidence="1">The sequence shown here is derived from an EMBL/GenBank/DDBJ whole genome shotgun (WGS) entry which is preliminary data.</text>
</comment>
<sequence>MSATAPSFSPSTMNPSMLNFRASIRGGGGSIFQAYYLPETEYVHWARAHPYTKNQIVGLVNLVAAMKGWKRMFLQIKEAVVDDIYVHMNDLIVQPHYIPKSYLLDTYLFRMPITGLHGLSGGRCTRSYGLRSSNNCNVAAPH</sequence>
<dbReference type="Proteomes" id="UP000806378">
    <property type="component" value="Unassembled WGS sequence"/>
</dbReference>
<dbReference type="InterPro" id="IPR040047">
    <property type="entry name" value="VPS50"/>
</dbReference>
<dbReference type="PANTHER" id="PTHR13258:SF0">
    <property type="entry name" value="SYNDETIN"/>
    <property type="match status" value="1"/>
</dbReference>
<proteinExistence type="predicted"/>
<evidence type="ECO:0000313" key="1">
    <source>
        <dbReference type="EMBL" id="KAF7848025.1"/>
    </source>
</evidence>